<gene>
    <name evidence="1" type="primary">AVEN_238288_1</name>
    <name evidence="1" type="ORF">TNCT_704851</name>
</gene>
<dbReference type="AlphaFoldDB" id="A0A8X6HZV8"/>
<organism evidence="1 2">
    <name type="scientific">Trichonephila clavata</name>
    <name type="common">Joro spider</name>
    <name type="synonym">Nephila clavata</name>
    <dbReference type="NCBI Taxonomy" id="2740835"/>
    <lineage>
        <taxon>Eukaryota</taxon>
        <taxon>Metazoa</taxon>
        <taxon>Ecdysozoa</taxon>
        <taxon>Arthropoda</taxon>
        <taxon>Chelicerata</taxon>
        <taxon>Arachnida</taxon>
        <taxon>Araneae</taxon>
        <taxon>Araneomorphae</taxon>
        <taxon>Entelegynae</taxon>
        <taxon>Araneoidea</taxon>
        <taxon>Nephilidae</taxon>
        <taxon>Trichonephila</taxon>
    </lineage>
</organism>
<dbReference type="PANTHER" id="PTHR22955">
    <property type="entry name" value="RETROTRANSPOSON"/>
    <property type="match status" value="1"/>
</dbReference>
<dbReference type="EMBL" id="BMAO01019611">
    <property type="protein sequence ID" value="GFR31625.1"/>
    <property type="molecule type" value="Genomic_DNA"/>
</dbReference>
<sequence length="180" mass="20951">MGAVIAARLVKYLKRFFKDIKRIILWSDSGIVPYWINGSGSKFIPFVSNRISEIKENTDPVSWRHCSSKQNPADLLTKGIISRELINFEEWWHGPECLKDSENLWPKLKGFESIDSETVELKFSLIVNLTITHEKIVDPDKYSSFLKLLRVTAYIFRRRKDFEKGRTLQSRNILGESNSK</sequence>
<dbReference type="PANTHER" id="PTHR22955:SF77">
    <property type="entry name" value="ASPARTIC PUTATIVE DOMAIN-CONTAINING PROTEIN-RELATED"/>
    <property type="match status" value="1"/>
</dbReference>
<accession>A0A8X6HZV8</accession>
<evidence type="ECO:0000313" key="2">
    <source>
        <dbReference type="Proteomes" id="UP000887116"/>
    </source>
</evidence>
<keyword evidence="2" id="KW-1185">Reference proteome</keyword>
<dbReference type="Proteomes" id="UP000887116">
    <property type="component" value="Unassembled WGS sequence"/>
</dbReference>
<proteinExistence type="predicted"/>
<reference evidence="1" key="1">
    <citation type="submission" date="2020-07" db="EMBL/GenBank/DDBJ databases">
        <title>Multicomponent nature underlies the extraordinary mechanical properties of spider dragline silk.</title>
        <authorList>
            <person name="Kono N."/>
            <person name="Nakamura H."/>
            <person name="Mori M."/>
            <person name="Yoshida Y."/>
            <person name="Ohtoshi R."/>
            <person name="Malay A.D."/>
            <person name="Moran D.A.P."/>
            <person name="Tomita M."/>
            <person name="Numata K."/>
            <person name="Arakawa K."/>
        </authorList>
    </citation>
    <scope>NUCLEOTIDE SEQUENCE</scope>
</reference>
<protein>
    <submittedName>
        <fullName evidence="1">Integrase catalytic domain-containing protein</fullName>
    </submittedName>
</protein>
<evidence type="ECO:0000313" key="1">
    <source>
        <dbReference type="EMBL" id="GFR31625.1"/>
    </source>
</evidence>
<dbReference type="OrthoDB" id="7864906at2759"/>
<comment type="caution">
    <text evidence="1">The sequence shown here is derived from an EMBL/GenBank/DDBJ whole genome shotgun (WGS) entry which is preliminary data.</text>
</comment>
<name>A0A8X6HZV8_TRICU</name>